<proteinExistence type="predicted"/>
<dbReference type="Pfam" id="PF11392">
    <property type="entry name" value="AllH"/>
    <property type="match status" value="1"/>
</dbReference>
<accession>A0A3A4ARV2</accession>
<protein>
    <submittedName>
        <fullName evidence="1">DUF2877 domain-containing protein</fullName>
    </submittedName>
</protein>
<dbReference type="AlphaFoldDB" id="A0A3A4ARV2"/>
<dbReference type="Proteomes" id="UP000265768">
    <property type="component" value="Unassembled WGS sequence"/>
</dbReference>
<sequence>MRTSLRRAPARVRINGAASAALRAPLDFPRRPGRVLAAFSLGVYVEVRAEAEPYVIAVLDSAATRLPNAVVIGGGTAITADVGDEAAVGDGRLLVGDAEIRVRRWWDPAPVVAPVAPARLAAAIEIMAAVCDRSPRRPGLGDHSSALRLAAACAGDDLLGATVAAEELVGLGPGLTPSGDDMLAGLLLGLRALGRAAGAPRAARLADWLGAAVTFDARARTTAISATLLTCAARGESCAEAAAVLHAIPGRAPLLPALHRLLHVGHTSGADLAWGLLTAARAVRALA</sequence>
<dbReference type="OrthoDB" id="4933449at2"/>
<dbReference type="RefSeq" id="WP_119928014.1">
    <property type="nucleotide sequence ID" value="NZ_QZEY01000007.1"/>
</dbReference>
<dbReference type="EMBL" id="QZEY01000007">
    <property type="protein sequence ID" value="RJL31329.1"/>
    <property type="molecule type" value="Genomic_DNA"/>
</dbReference>
<gene>
    <name evidence="1" type="ORF">D5H75_19985</name>
</gene>
<name>A0A3A4ARV2_9ACTN</name>
<keyword evidence="2" id="KW-1185">Reference proteome</keyword>
<comment type="caution">
    <text evidence="1">The sequence shown here is derived from an EMBL/GenBank/DDBJ whole genome shotgun (WGS) entry which is preliminary data.</text>
</comment>
<evidence type="ECO:0000313" key="1">
    <source>
        <dbReference type="EMBL" id="RJL31329.1"/>
    </source>
</evidence>
<dbReference type="InterPro" id="IPR021530">
    <property type="entry name" value="AllH-like"/>
</dbReference>
<reference evidence="1 2" key="1">
    <citation type="submission" date="2018-09" db="EMBL/GenBank/DDBJ databases">
        <title>YIM 75507 draft genome.</title>
        <authorList>
            <person name="Tang S."/>
            <person name="Feng Y."/>
        </authorList>
    </citation>
    <scope>NUCLEOTIDE SEQUENCE [LARGE SCALE GENOMIC DNA]</scope>
    <source>
        <strain evidence="1 2">YIM 75507</strain>
    </source>
</reference>
<evidence type="ECO:0000313" key="2">
    <source>
        <dbReference type="Proteomes" id="UP000265768"/>
    </source>
</evidence>
<organism evidence="1 2">
    <name type="scientific">Bailinhaonella thermotolerans</name>
    <dbReference type="NCBI Taxonomy" id="1070861"/>
    <lineage>
        <taxon>Bacteria</taxon>
        <taxon>Bacillati</taxon>
        <taxon>Actinomycetota</taxon>
        <taxon>Actinomycetes</taxon>
        <taxon>Streptosporangiales</taxon>
        <taxon>Streptosporangiaceae</taxon>
        <taxon>Bailinhaonella</taxon>
    </lineage>
</organism>